<dbReference type="InterPro" id="IPR045079">
    <property type="entry name" value="Oxoprolinase-like"/>
</dbReference>
<feature type="domain" description="Hydantoinase A/oxoprolinase" evidence="2">
    <location>
        <begin position="202"/>
        <end position="490"/>
    </location>
</feature>
<dbReference type="RefSeq" id="WP_136691767.1">
    <property type="nucleotide sequence ID" value="NZ_SSHH01000001.1"/>
</dbReference>
<proteinExistence type="inferred from homology"/>
<evidence type="ECO:0000259" key="2">
    <source>
        <dbReference type="Pfam" id="PF01968"/>
    </source>
</evidence>
<reference evidence="5 6" key="1">
    <citation type="submission" date="2019-04" db="EMBL/GenBank/DDBJ databases">
        <title>Altererythrobacter aquimixticola sp. nov., isolated from sediment of junction between the ocean and a freshwater spring.</title>
        <authorList>
            <person name="Yoon J.-H."/>
        </authorList>
    </citation>
    <scope>NUCLEOTIDE SEQUENCE [LARGE SCALE GENOMIC DNA]</scope>
    <source>
        <strain evidence="5 6">SSKS-13</strain>
    </source>
</reference>
<comment type="similarity">
    <text evidence="1">Belongs to the oxoprolinase family.</text>
</comment>
<dbReference type="InterPro" id="IPR003692">
    <property type="entry name" value="Hydantoinase_B"/>
</dbReference>
<dbReference type="PANTHER" id="PTHR11365:SF23">
    <property type="entry name" value="HYPOTHETICAL 5-OXOPROLINASE (EUROFUNG)-RELATED"/>
    <property type="match status" value="1"/>
</dbReference>
<dbReference type="AlphaFoldDB" id="A0A4T3F3W1"/>
<dbReference type="GO" id="GO:0005829">
    <property type="term" value="C:cytosol"/>
    <property type="evidence" value="ECO:0007669"/>
    <property type="project" value="TreeGrafter"/>
</dbReference>
<evidence type="ECO:0000313" key="6">
    <source>
        <dbReference type="Proteomes" id="UP000309389"/>
    </source>
</evidence>
<dbReference type="InterPro" id="IPR008040">
    <property type="entry name" value="Hydant_A_N"/>
</dbReference>
<keyword evidence="6" id="KW-1185">Reference proteome</keyword>
<sequence>MTAGKWHFWIDRGGTFTDVVAVRPDGQVETAKLLSENPAHYDDAAVAAIRQLTGIAEGPLPEADIRIGTTVATNALLERKGEPVLLAITCGFGDALAIGTQERPDIFARKIEKPEPLPAEVLEVDERVRADATMERPLDREAARAGMQAAFDKGLRAVAIVLMHGWKYTSHEAELADIARDIGFTEIAVSHRVSPLARLIGRADTTAVDAYLSPVLARYVAQLMAALGEGHEPLFMQSSGGLVAAEHLRGKDAILSGPAGGIVGMAETAKRAGFERAIGFDMGGTSTDVSLFAGSYERDSDNRVAGVRVRSPMMRIHTVAAGGGSVCSFDGARFLVGPESAGAQPGPACYRQGGPLTVTDCNLILRKLQPDHFPAVFGPDGDQPLDREASLARMSEVLDAVEAGTGERMSAEAAAEGFIAIAVTNMANAIRAVSTAKGHDMARFALNCFGGAGGQHACLVADALGIGTVLVHPLSGVLSAYGMGLADRSETREATVQLPLAAAQMDAIEAMRDRLCAEAVRALAEQGVDAGSIATHATAQVRPEGGEATLPVPMGEAEDMLAAFAEAHRQRFGYDIDAPLVVEALRIDAVASTQHGGSLRYADAGQGHVASGGRERPVLPRAALAPGEILHGPALVVDPVATLVVEPGWQVSAQTDDMLVLTRAQAQAVEEVSTAADPVRLEIFGGLFMAIAEEMGAALQHTARSVNIRERLDFSCAIFDAEGNLIANAPHMPVHLGSMGDSVRAVVARHGGAMREGDAYALNAPYQGGTHLPDITVVRPVFVEGRDTPAFYTAARGHHADVGGIAPGSMPSASTSIEEEGVVLDAVPLVREGRFLADDMRAILSSGPYPARNIEQNLADLAAQVAACQRGATRLLELSETYGEEVVAAYMRHLLDYAEGAARKVLQGLADGSHTVHFDDGARIAVSLQVDRVKGKAVLDFAGTSDQRPSNFNAPSSVVRAAVLYCIRCLTSLPVPLNDGFLRPVTIRIPAGSMLAPEYPAAVVAGNVETSQMVTDALMGAMGAMAASQGTMNNFTFGDATHQYYETVAGGAGAGPGFAGADAVQTHMTNSRLTDPEILEMRFPVLLEEFAIRRGSGGAGEWKGGDGTLRRLRFLAPMHANILSGRRKVAPFGLAGGSDGACGANRVIRCEGSEEDLPATASVKLEEGDVFELRTPGGGGYGKA</sequence>
<evidence type="ECO:0000313" key="5">
    <source>
        <dbReference type="EMBL" id="TIX51139.1"/>
    </source>
</evidence>
<dbReference type="Pfam" id="PF05378">
    <property type="entry name" value="Hydant_A_N"/>
    <property type="match status" value="1"/>
</dbReference>
<feature type="domain" description="Hydantoinase/oxoprolinase N-terminal" evidence="4">
    <location>
        <begin position="7"/>
        <end position="182"/>
    </location>
</feature>
<dbReference type="GO" id="GO:0006749">
    <property type="term" value="P:glutathione metabolic process"/>
    <property type="evidence" value="ECO:0007669"/>
    <property type="project" value="TreeGrafter"/>
</dbReference>
<dbReference type="PANTHER" id="PTHR11365">
    <property type="entry name" value="5-OXOPROLINASE RELATED"/>
    <property type="match status" value="1"/>
</dbReference>
<gene>
    <name evidence="5" type="ORF">E5222_01270</name>
</gene>
<dbReference type="InterPro" id="IPR002821">
    <property type="entry name" value="Hydantoinase_A"/>
</dbReference>
<comment type="caution">
    <text evidence="5">The sequence shown here is derived from an EMBL/GenBank/DDBJ whole genome shotgun (WGS) entry which is preliminary data.</text>
</comment>
<dbReference type="OrthoDB" id="9759608at2"/>
<dbReference type="Proteomes" id="UP000309389">
    <property type="component" value="Unassembled WGS sequence"/>
</dbReference>
<name>A0A4T3F3W1_9SPHN</name>
<evidence type="ECO:0000256" key="1">
    <source>
        <dbReference type="ARBA" id="ARBA00010403"/>
    </source>
</evidence>
<protein>
    <submittedName>
        <fullName evidence="5">5-oxoprolinase</fullName>
    </submittedName>
</protein>
<evidence type="ECO:0000259" key="4">
    <source>
        <dbReference type="Pfam" id="PF05378"/>
    </source>
</evidence>
<dbReference type="GO" id="GO:0017168">
    <property type="term" value="F:5-oxoprolinase (ATP-hydrolyzing) activity"/>
    <property type="evidence" value="ECO:0007669"/>
    <property type="project" value="TreeGrafter"/>
</dbReference>
<dbReference type="Pfam" id="PF02538">
    <property type="entry name" value="Hydantoinase_B"/>
    <property type="match status" value="1"/>
</dbReference>
<dbReference type="Pfam" id="PF01968">
    <property type="entry name" value="Hydantoinase_A"/>
    <property type="match status" value="1"/>
</dbReference>
<dbReference type="EMBL" id="SSHH01000001">
    <property type="protein sequence ID" value="TIX51139.1"/>
    <property type="molecule type" value="Genomic_DNA"/>
</dbReference>
<organism evidence="5 6">
    <name type="scientific">Alteraurantiacibacter aquimixticola</name>
    <dbReference type="NCBI Taxonomy" id="2489173"/>
    <lineage>
        <taxon>Bacteria</taxon>
        <taxon>Pseudomonadati</taxon>
        <taxon>Pseudomonadota</taxon>
        <taxon>Alphaproteobacteria</taxon>
        <taxon>Sphingomonadales</taxon>
        <taxon>Erythrobacteraceae</taxon>
        <taxon>Alteraurantiacibacter</taxon>
    </lineage>
</organism>
<accession>A0A4T3F3W1</accession>
<feature type="domain" description="Hydantoinase B/oxoprolinase" evidence="3">
    <location>
        <begin position="677"/>
        <end position="1183"/>
    </location>
</feature>
<evidence type="ECO:0000259" key="3">
    <source>
        <dbReference type="Pfam" id="PF02538"/>
    </source>
</evidence>